<keyword evidence="2" id="KW-1133">Transmembrane helix</keyword>
<feature type="coiled-coil region" evidence="1">
    <location>
        <begin position="609"/>
        <end position="640"/>
    </location>
</feature>
<evidence type="ECO:0000313" key="4">
    <source>
        <dbReference type="Proteomes" id="UP000292459"/>
    </source>
</evidence>
<dbReference type="Gene3D" id="2.160.20.80">
    <property type="entry name" value="E3 ubiquitin-protein ligase SopA"/>
    <property type="match status" value="3"/>
</dbReference>
<sequence length="802" mass="86618">MKATEVIQSYIKGERDFHKVNLRGQNFQGTNLSEADFRGADIRGANFTDVTLKGANFTKAEAGLQRRWTVLWLGLAFISVFVLGALNALFFKSFAIYFSTGSVESFVAGCLNLGICFAFSLTAIKRGLVVALSFVGVTFVVSSVGIFIFAAAVIATIKFENPVYGIVIGIVAILVAVIILVALIDKIPGADILPATSGMVLVPVAAIVATVGALSIGLDLTVILAIGLVVTLAAFLFAVAITFTITSIFLAISAVTVAVLVTVTFLVAGVTAGLVVATSAILGAVLAAITLTNIENILTNTLALVDIPEDIFQLNGIENIGIGIGANTVIFSVLFISLNLYIAWRALQGNPKDTWVRSVAIAVAAIGGTSFRSADLTDANFVQAQLKSTDLRRAVLTRTNWHKTTKLDCTRTSDTILADATVRDLLVTHRGQNQSYVGCNLKGANLTSADLSNADLTEADLSQATLEGAWLEWANLTKAQVLGTNFHRAKLTGTCLEAWNIDNTTQLDGAICEYVYLLNHHQERRPNSGNFQPGEFTKLFEEVLDTIDFIFQQGIDWKAFVKAFDKVRVDNDGTELTIQSIENKGDGVIVVRVDVPPNTNKEKIHSDFKQAYEEIRQQLEAQYRQQLNAKAREIEIYEQQSVQMWSVINRLAERPPVSNIENILGNKVVNDQSQIFQGNVSINAQNSVINLRDIIGQVSNKINQLPADPTPDHPSLKNLLTRLQSAIEDDDELREDEKIEALAEVGELANAAKSPKESAMQKAAKGAMNALKGIAASLSDVSKLASACKELLPLIMTAFGLT</sequence>
<accession>A0A4Q7DZG3</accession>
<dbReference type="Proteomes" id="UP000292459">
    <property type="component" value="Unassembled WGS sequence"/>
</dbReference>
<dbReference type="OrthoDB" id="528457at2"/>
<feature type="transmembrane region" description="Helical" evidence="2">
    <location>
        <begin position="196"/>
        <end position="216"/>
    </location>
</feature>
<evidence type="ECO:0000256" key="2">
    <source>
        <dbReference type="SAM" id="Phobius"/>
    </source>
</evidence>
<feature type="transmembrane region" description="Helical" evidence="2">
    <location>
        <begin position="320"/>
        <end position="344"/>
    </location>
</feature>
<feature type="transmembrane region" description="Helical" evidence="2">
    <location>
        <begin position="128"/>
        <end position="157"/>
    </location>
</feature>
<dbReference type="InterPro" id="IPR001646">
    <property type="entry name" value="5peptide_repeat"/>
</dbReference>
<feature type="transmembrane region" description="Helical" evidence="2">
    <location>
        <begin position="274"/>
        <end position="294"/>
    </location>
</feature>
<keyword evidence="4" id="KW-1185">Reference proteome</keyword>
<keyword evidence="1" id="KW-0175">Coiled coil</keyword>
<evidence type="ECO:0000256" key="1">
    <source>
        <dbReference type="SAM" id="Coils"/>
    </source>
</evidence>
<dbReference type="SUPFAM" id="SSF141571">
    <property type="entry name" value="Pentapeptide repeat-like"/>
    <property type="match status" value="2"/>
</dbReference>
<evidence type="ECO:0000313" key="3">
    <source>
        <dbReference type="EMBL" id="RZM74091.1"/>
    </source>
</evidence>
<feature type="transmembrane region" description="Helical" evidence="2">
    <location>
        <begin position="96"/>
        <end position="121"/>
    </location>
</feature>
<comment type="caution">
    <text evidence="3">The sequence shown here is derived from an EMBL/GenBank/DDBJ whole genome shotgun (WGS) entry which is preliminary data.</text>
</comment>
<dbReference type="Pfam" id="PF00805">
    <property type="entry name" value="Pentapeptide"/>
    <property type="match status" value="3"/>
</dbReference>
<proteinExistence type="predicted"/>
<evidence type="ECO:0008006" key="5">
    <source>
        <dbReference type="Google" id="ProtNLM"/>
    </source>
</evidence>
<dbReference type="PANTHER" id="PTHR14136:SF17">
    <property type="entry name" value="BTB_POZ DOMAIN-CONTAINING PROTEIN KCTD9"/>
    <property type="match status" value="1"/>
</dbReference>
<feature type="transmembrane region" description="Helical" evidence="2">
    <location>
        <begin position="222"/>
        <end position="241"/>
    </location>
</feature>
<organism evidence="3 4">
    <name type="scientific">Leptolyngbya iicbica LK</name>
    <dbReference type="NCBI Taxonomy" id="2294035"/>
    <lineage>
        <taxon>Bacteria</taxon>
        <taxon>Bacillati</taxon>
        <taxon>Cyanobacteriota</taxon>
        <taxon>Cyanophyceae</taxon>
        <taxon>Leptolyngbyales</taxon>
        <taxon>Leptolyngbyaceae</taxon>
        <taxon>Leptolyngbya group</taxon>
        <taxon>Leptolyngbya</taxon>
        <taxon>Leptolyngbya iicbica</taxon>
    </lineage>
</organism>
<feature type="transmembrane region" description="Helical" evidence="2">
    <location>
        <begin position="69"/>
        <end position="90"/>
    </location>
</feature>
<dbReference type="PANTHER" id="PTHR14136">
    <property type="entry name" value="BTB_POZ DOMAIN-CONTAINING PROTEIN KCTD9"/>
    <property type="match status" value="1"/>
</dbReference>
<dbReference type="EMBL" id="QVFV01000016">
    <property type="protein sequence ID" value="RZM74091.1"/>
    <property type="molecule type" value="Genomic_DNA"/>
</dbReference>
<keyword evidence="2" id="KW-0472">Membrane</keyword>
<gene>
    <name evidence="3" type="ORF">DYY88_23890</name>
</gene>
<feature type="transmembrane region" description="Helical" evidence="2">
    <location>
        <begin position="163"/>
        <end position="184"/>
    </location>
</feature>
<dbReference type="AlphaFoldDB" id="A0A4Q7DZG3"/>
<dbReference type="RefSeq" id="WP_130199592.1">
    <property type="nucleotide sequence ID" value="NZ_QVFV01000016.1"/>
</dbReference>
<dbReference type="InterPro" id="IPR051082">
    <property type="entry name" value="Pentapeptide-BTB/POZ_domain"/>
</dbReference>
<feature type="transmembrane region" description="Helical" evidence="2">
    <location>
        <begin position="248"/>
        <end position="268"/>
    </location>
</feature>
<keyword evidence="2" id="KW-0812">Transmembrane</keyword>
<reference evidence="3 4" key="1">
    <citation type="submission" date="2018-11" db="EMBL/GenBank/DDBJ databases">
        <title>Whole genome sequencing of an environmental sample.</title>
        <authorList>
            <person name="Sarangi A.N."/>
            <person name="Singh D."/>
            <person name="Tripathy S."/>
        </authorList>
    </citation>
    <scope>NUCLEOTIDE SEQUENCE [LARGE SCALE GENOMIC DNA]</scope>
    <source>
        <strain evidence="3 4">Lakshadweep</strain>
    </source>
</reference>
<protein>
    <recommendedName>
        <fullName evidence="5">Pentapeptide repeat-containing protein</fullName>
    </recommendedName>
</protein>
<name>A0A4Q7DZG3_9CYAN</name>